<protein>
    <submittedName>
        <fullName evidence="2">Uncharacterized protein DUF1446</fullName>
    </submittedName>
</protein>
<dbReference type="Pfam" id="PF07287">
    <property type="entry name" value="AtuA"/>
    <property type="match status" value="1"/>
</dbReference>
<proteinExistence type="predicted"/>
<name>A0A318GYJ2_9BURK</name>
<dbReference type="PANTHER" id="PTHR47472">
    <property type="entry name" value="PROPIONYL-COA CARBOXYLASE"/>
    <property type="match status" value="1"/>
</dbReference>
<dbReference type="InterPro" id="IPR010839">
    <property type="entry name" value="AtuA_N"/>
</dbReference>
<dbReference type="EMBL" id="QJJS01000017">
    <property type="protein sequence ID" value="PXW93802.1"/>
    <property type="molecule type" value="Genomic_DNA"/>
</dbReference>
<dbReference type="RefSeq" id="WP_110401801.1">
    <property type="nucleotide sequence ID" value="NZ_QJJS01000017.1"/>
</dbReference>
<evidence type="ECO:0000313" key="3">
    <source>
        <dbReference type="Proteomes" id="UP000247811"/>
    </source>
</evidence>
<sequence>MTAHTSVLRVGCAAGFSGDRTDAAGPVVDALIASGGPAVLIFETLAERTLALAQLARRGDPDGGYEPLLDELVRPVLARCLAAGVRIVSNFGAANPAGAARRLQALAAELGLAPPRIAVVEGDDLSDAAGRALLDEVMGPALQGLSIVSANAYQGAEAIADALLAGAQIVVCGRVADPSLVVGPALAHFGWARDDWDRLARATMAGHLLECGAQVSGGYYADPGVKDVPGLARLGYPIAEIEADGHCTIGKPAGTGGVIHRHTVLEQLLYEVHDPAAYLTPDVVADLSAAELEQVGPDRVRLSGVRGHPRPATLKVNVCHETGWLAEGEISYAGVRAEGRARLAGEVLRERLDGLGPLRLDLIGVASVFADDAGRWIEARPDHGARDVRLRVALAHPDRDAAQRLTREVTALYTCGPAGGGGVRTSLRARLDTVSGLVPRERVPSRWRLIEPLNP</sequence>
<accession>A0A318GYJ2</accession>
<reference evidence="2 3" key="1">
    <citation type="submission" date="2018-05" db="EMBL/GenBank/DDBJ databases">
        <title>Genomic Encyclopedia of Type Strains, Phase IV (KMG-IV): sequencing the most valuable type-strain genomes for metagenomic binning, comparative biology and taxonomic classification.</title>
        <authorList>
            <person name="Goeker M."/>
        </authorList>
    </citation>
    <scope>NUCLEOTIDE SEQUENCE [LARGE SCALE GENOMIC DNA]</scope>
    <source>
        <strain evidence="2 3">DSM 566</strain>
    </source>
</reference>
<evidence type="ECO:0000313" key="2">
    <source>
        <dbReference type="EMBL" id="PXW93802.1"/>
    </source>
</evidence>
<evidence type="ECO:0000259" key="1">
    <source>
        <dbReference type="Pfam" id="PF07287"/>
    </source>
</evidence>
<comment type="caution">
    <text evidence="2">The sequence shown here is derived from an EMBL/GenBank/DDBJ whole genome shotgun (WGS) entry which is preliminary data.</text>
</comment>
<organism evidence="2 3">
    <name type="scientific">Sphaerotilus hippei</name>
    <dbReference type="NCBI Taxonomy" id="744406"/>
    <lineage>
        <taxon>Bacteria</taxon>
        <taxon>Pseudomonadati</taxon>
        <taxon>Pseudomonadota</taxon>
        <taxon>Betaproteobacteria</taxon>
        <taxon>Burkholderiales</taxon>
        <taxon>Sphaerotilaceae</taxon>
        <taxon>Sphaerotilus</taxon>
    </lineage>
</organism>
<dbReference type="PANTHER" id="PTHR47472:SF1">
    <property type="entry name" value="DUF1446-DOMAIN-CONTAINING PROTEIN"/>
    <property type="match status" value="1"/>
</dbReference>
<dbReference type="OrthoDB" id="9763456at2"/>
<keyword evidence="3" id="KW-1185">Reference proteome</keyword>
<feature type="domain" description="Acyclic terpene utilisation N-terminal" evidence="1">
    <location>
        <begin position="8"/>
        <end position="447"/>
    </location>
</feature>
<gene>
    <name evidence="2" type="ORF">C7444_1176</name>
</gene>
<dbReference type="AlphaFoldDB" id="A0A318GYJ2"/>
<dbReference type="Proteomes" id="UP000247811">
    <property type="component" value="Unassembled WGS sequence"/>
</dbReference>